<keyword evidence="2" id="KW-1185">Reference proteome</keyword>
<dbReference type="Proteomes" id="UP000217277">
    <property type="component" value="Chromosome I"/>
</dbReference>
<sequence length="128" mass="14183">MVTIVATNTKLILNEFLMQFPDDDNGQLLAEIAAAGVDLSKMHQIDFFILFEQQADAEKFAKEIISDALVQSANVEKCKDTGVWEVITHVQMVPEHTLLGQAEQYLESIANSYNGYGDGWGLMDEDAA</sequence>
<proteinExistence type="predicted"/>
<protein>
    <submittedName>
        <fullName evidence="1">Uncharacterized protein</fullName>
    </submittedName>
</protein>
<name>A0ACA8DX61_9GAMM</name>
<organism evidence="1 2">
    <name type="scientific">Pseudoalteromonas agarivorans DSM 14585</name>
    <dbReference type="NCBI Taxonomy" id="1312369"/>
    <lineage>
        <taxon>Bacteria</taxon>
        <taxon>Pseudomonadati</taxon>
        <taxon>Pseudomonadota</taxon>
        <taxon>Gammaproteobacteria</taxon>
        <taxon>Alteromonadales</taxon>
        <taxon>Pseudoalteromonadaceae</taxon>
        <taxon>Pseudoalteromonas</taxon>
    </lineage>
</organism>
<evidence type="ECO:0000313" key="1">
    <source>
        <dbReference type="EMBL" id="ATC82767.1"/>
    </source>
</evidence>
<gene>
    <name evidence="1" type="ORF">PAGA_a2500</name>
</gene>
<reference evidence="1" key="1">
    <citation type="submission" date="2015-03" db="EMBL/GenBank/DDBJ databases">
        <authorList>
            <person name="Xie B.-B."/>
            <person name="Rong J.-C."/>
            <person name="Qin Q.-L."/>
            <person name="Zhang Y.-Z."/>
        </authorList>
    </citation>
    <scope>NUCLEOTIDE SEQUENCE</scope>
    <source>
        <strain evidence="1">DSM 14585</strain>
    </source>
</reference>
<accession>A0ACA8DX61</accession>
<dbReference type="EMBL" id="CP011011">
    <property type="protein sequence ID" value="ATC82767.1"/>
    <property type="molecule type" value="Genomic_DNA"/>
</dbReference>
<evidence type="ECO:0000313" key="2">
    <source>
        <dbReference type="Proteomes" id="UP000217277"/>
    </source>
</evidence>